<sequence length="132" mass="14871">MYHPKQREIDAAIKRMFDEIDHILEDRYRGSFPLHPARPQHGTTANPSADGLFNIGASFSPGYGSTHGRGYVIDVHLATLADVPASVYHQIEQETVELIQEKLPQYLPNRTLEVRQDGSLFKIVGNFRLGDI</sequence>
<gene>
    <name evidence="1" type="ordered locus">Spiaf_1648</name>
</gene>
<dbReference type="EMBL" id="CP003282">
    <property type="protein sequence ID" value="AFG37706.1"/>
    <property type="molecule type" value="Genomic_DNA"/>
</dbReference>
<dbReference type="KEGG" id="sfc:Spiaf_1648"/>
<dbReference type="eggNOG" id="ENOG50338KM">
    <property type="taxonomic scope" value="Bacteria"/>
</dbReference>
<proteinExistence type="predicted"/>
<name>H9UJL3_SPIAZ</name>
<keyword evidence="2" id="KW-1185">Reference proteome</keyword>
<evidence type="ECO:0000313" key="1">
    <source>
        <dbReference type="EMBL" id="AFG37706.1"/>
    </source>
</evidence>
<dbReference type="STRING" id="889378.Spiaf_1648"/>
<accession>H9UJL3</accession>
<reference evidence="2" key="1">
    <citation type="journal article" date="2013" name="Stand. Genomic Sci.">
        <title>Complete genome sequence of the halophilic bacterium Spirochaeta africana type strain (Z-7692(T)) from the alkaline Lake Magadi in the East African Rift.</title>
        <authorList>
            <person name="Liolos K."/>
            <person name="Abt B."/>
            <person name="Scheuner C."/>
            <person name="Teshima H."/>
            <person name="Held B."/>
            <person name="Lapidus A."/>
            <person name="Nolan M."/>
            <person name="Lucas S."/>
            <person name="Deshpande S."/>
            <person name="Cheng J.F."/>
            <person name="Tapia R."/>
            <person name="Goodwin L.A."/>
            <person name="Pitluck S."/>
            <person name="Pagani I."/>
            <person name="Ivanova N."/>
            <person name="Mavromatis K."/>
            <person name="Mikhailova N."/>
            <person name="Huntemann M."/>
            <person name="Pati A."/>
            <person name="Chen A."/>
            <person name="Palaniappan K."/>
            <person name="Land M."/>
            <person name="Rohde M."/>
            <person name="Tindall B.J."/>
            <person name="Detter J.C."/>
            <person name="Goker M."/>
            <person name="Bristow J."/>
            <person name="Eisen J.A."/>
            <person name="Markowitz V."/>
            <person name="Hugenholtz P."/>
            <person name="Woyke T."/>
            <person name="Klenk H.P."/>
            <person name="Kyrpides N.C."/>
        </authorList>
    </citation>
    <scope>NUCLEOTIDE SEQUENCE</scope>
    <source>
        <strain evidence="2">ATCC 700263 / DSM 8902 / Z-7692</strain>
    </source>
</reference>
<dbReference type="AlphaFoldDB" id="H9UJL3"/>
<dbReference type="Proteomes" id="UP000007383">
    <property type="component" value="Chromosome"/>
</dbReference>
<organism evidence="1 2">
    <name type="scientific">Spirochaeta africana (strain ATCC 700263 / DSM 8902 / Z-7692)</name>
    <dbReference type="NCBI Taxonomy" id="889378"/>
    <lineage>
        <taxon>Bacteria</taxon>
        <taxon>Pseudomonadati</taxon>
        <taxon>Spirochaetota</taxon>
        <taxon>Spirochaetia</taxon>
        <taxon>Spirochaetales</taxon>
        <taxon>Spirochaetaceae</taxon>
        <taxon>Spirochaeta</taxon>
    </lineage>
</organism>
<dbReference type="HOGENOM" id="CLU_1916148_0_0_12"/>
<dbReference type="PATRIC" id="fig|889378.3.peg.1635"/>
<dbReference type="RefSeq" id="WP_014455689.1">
    <property type="nucleotide sequence ID" value="NC_017098.1"/>
</dbReference>
<dbReference type="OrthoDB" id="350508at2"/>
<evidence type="ECO:0000313" key="2">
    <source>
        <dbReference type="Proteomes" id="UP000007383"/>
    </source>
</evidence>
<protein>
    <submittedName>
        <fullName evidence="1">Uncharacterized protein</fullName>
    </submittedName>
</protein>